<dbReference type="Gene3D" id="3.40.50.300">
    <property type="entry name" value="P-loop containing nucleotide triphosphate hydrolases"/>
    <property type="match status" value="4"/>
</dbReference>
<dbReference type="InterPro" id="IPR000212">
    <property type="entry name" value="DNA_helicase_UvrD/REP"/>
</dbReference>
<evidence type="ECO:0000256" key="7">
    <source>
        <dbReference type="ARBA" id="ARBA00022840"/>
    </source>
</evidence>
<evidence type="ECO:0000256" key="2">
    <source>
        <dbReference type="ARBA" id="ARBA00022741"/>
    </source>
</evidence>
<dbReference type="InterPro" id="IPR014017">
    <property type="entry name" value="DNA_helicase_UvrD-like_C"/>
</dbReference>
<evidence type="ECO:0000256" key="12">
    <source>
        <dbReference type="ARBA" id="ARBA00034808"/>
    </source>
</evidence>
<dbReference type="SUPFAM" id="SSF52540">
    <property type="entry name" value="P-loop containing nucleoside triphosphate hydrolases"/>
    <property type="match status" value="1"/>
</dbReference>
<dbReference type="PROSITE" id="PS51198">
    <property type="entry name" value="UVRD_HELICASE_ATP_BIND"/>
    <property type="match status" value="1"/>
</dbReference>
<dbReference type="NCBIfam" id="TIGR02784">
    <property type="entry name" value="addA_alphas"/>
    <property type="match status" value="1"/>
</dbReference>
<evidence type="ECO:0000313" key="20">
    <source>
        <dbReference type="Proteomes" id="UP001215503"/>
    </source>
</evidence>
<keyword evidence="5 15" id="KW-0347">Helicase</keyword>
<feature type="region of interest" description="Disordered" evidence="16">
    <location>
        <begin position="933"/>
        <end position="961"/>
    </location>
</feature>
<evidence type="ECO:0000256" key="5">
    <source>
        <dbReference type="ARBA" id="ARBA00022806"/>
    </source>
</evidence>
<proteinExistence type="predicted"/>
<feature type="domain" description="UvrD-like helicase ATP-binding" evidence="17">
    <location>
        <begin position="19"/>
        <end position="507"/>
    </location>
</feature>
<dbReference type="PANTHER" id="PTHR11070">
    <property type="entry name" value="UVRD / RECB / PCRA DNA HELICASE FAMILY MEMBER"/>
    <property type="match status" value="1"/>
</dbReference>
<keyword evidence="8" id="KW-0238">DNA-binding</keyword>
<keyword evidence="7 15" id="KW-0067">ATP-binding</keyword>
<accession>A0ABT5YP14</accession>
<evidence type="ECO:0000313" key="19">
    <source>
        <dbReference type="EMBL" id="MDF2096475.1"/>
    </source>
</evidence>
<evidence type="ECO:0000256" key="14">
    <source>
        <dbReference type="ARBA" id="ARBA00048988"/>
    </source>
</evidence>
<dbReference type="RefSeq" id="WP_275822948.1">
    <property type="nucleotide sequence ID" value="NZ_JARHUD010000006.1"/>
</dbReference>
<evidence type="ECO:0000256" key="6">
    <source>
        <dbReference type="ARBA" id="ARBA00022839"/>
    </source>
</evidence>
<evidence type="ECO:0000256" key="16">
    <source>
        <dbReference type="SAM" id="MobiDB-lite"/>
    </source>
</evidence>
<dbReference type="PANTHER" id="PTHR11070:SF2">
    <property type="entry name" value="ATP-DEPENDENT DNA HELICASE SRS2"/>
    <property type="match status" value="1"/>
</dbReference>
<dbReference type="Pfam" id="PF00580">
    <property type="entry name" value="UvrD-helicase"/>
    <property type="match status" value="1"/>
</dbReference>
<evidence type="ECO:0000256" key="8">
    <source>
        <dbReference type="ARBA" id="ARBA00023125"/>
    </source>
</evidence>
<dbReference type="InterPro" id="IPR038726">
    <property type="entry name" value="PDDEXK_AddAB-type"/>
</dbReference>
<comment type="catalytic activity">
    <reaction evidence="14">
        <text>ATP + H2O = ADP + phosphate + H(+)</text>
        <dbReference type="Rhea" id="RHEA:13065"/>
        <dbReference type="ChEBI" id="CHEBI:15377"/>
        <dbReference type="ChEBI" id="CHEBI:15378"/>
        <dbReference type="ChEBI" id="CHEBI:30616"/>
        <dbReference type="ChEBI" id="CHEBI:43474"/>
        <dbReference type="ChEBI" id="CHEBI:456216"/>
        <dbReference type="EC" id="5.6.2.4"/>
    </reaction>
</comment>
<dbReference type="SUPFAM" id="SSF52980">
    <property type="entry name" value="Restriction endonuclease-like"/>
    <property type="match status" value="1"/>
</dbReference>
<name>A0ABT5YP14_9PROT</name>
<evidence type="ECO:0000256" key="15">
    <source>
        <dbReference type="PROSITE-ProRule" id="PRU00560"/>
    </source>
</evidence>
<keyword evidence="3" id="KW-0227">DNA damage</keyword>
<dbReference type="Gene3D" id="1.10.486.10">
    <property type="entry name" value="PCRA, domain 4"/>
    <property type="match status" value="1"/>
</dbReference>
<feature type="region of interest" description="Disordered" evidence="16">
    <location>
        <begin position="973"/>
        <end position="1009"/>
    </location>
</feature>
<feature type="domain" description="UvrD-like helicase C-terminal" evidence="18">
    <location>
        <begin position="524"/>
        <end position="816"/>
    </location>
</feature>
<evidence type="ECO:0000256" key="3">
    <source>
        <dbReference type="ARBA" id="ARBA00022763"/>
    </source>
</evidence>
<dbReference type="InterPro" id="IPR027417">
    <property type="entry name" value="P-loop_NTPase"/>
</dbReference>
<evidence type="ECO:0000256" key="1">
    <source>
        <dbReference type="ARBA" id="ARBA00022722"/>
    </source>
</evidence>
<evidence type="ECO:0000256" key="11">
    <source>
        <dbReference type="ARBA" id="ARBA00034617"/>
    </source>
</evidence>
<dbReference type="InterPro" id="IPR014016">
    <property type="entry name" value="UvrD-like_ATP-bd"/>
</dbReference>
<feature type="binding site" evidence="15">
    <location>
        <begin position="40"/>
        <end position="47"/>
    </location>
    <ligand>
        <name>ATP</name>
        <dbReference type="ChEBI" id="CHEBI:30616"/>
    </ligand>
</feature>
<dbReference type="PROSITE" id="PS51217">
    <property type="entry name" value="UVRD_HELICASE_CTER"/>
    <property type="match status" value="1"/>
</dbReference>
<evidence type="ECO:0000259" key="17">
    <source>
        <dbReference type="PROSITE" id="PS51198"/>
    </source>
</evidence>
<dbReference type="EC" id="5.6.2.4" evidence="12"/>
<dbReference type="GO" id="GO:0004386">
    <property type="term" value="F:helicase activity"/>
    <property type="evidence" value="ECO:0007669"/>
    <property type="project" value="UniProtKB-KW"/>
</dbReference>
<dbReference type="Pfam" id="PF13361">
    <property type="entry name" value="UvrD_C"/>
    <property type="match status" value="1"/>
</dbReference>
<evidence type="ECO:0000256" key="13">
    <source>
        <dbReference type="ARBA" id="ARBA00034923"/>
    </source>
</evidence>
<keyword evidence="6" id="KW-0269">Exonuclease</keyword>
<evidence type="ECO:0000256" key="10">
    <source>
        <dbReference type="ARBA" id="ARBA00023235"/>
    </source>
</evidence>
<keyword evidence="9" id="KW-0234">DNA repair</keyword>
<keyword evidence="4 15" id="KW-0378">Hydrolase</keyword>
<dbReference type="Proteomes" id="UP001215503">
    <property type="component" value="Unassembled WGS sequence"/>
</dbReference>
<sequence length="1177" mass="130143">MSQAREPAMTPEDLRLEKRARATALQLRAADPEASVWVNASAGTGKTKVLTDRVLTLLLRGTPPERLLCLTFTKAAAAEMRNRLAKVLQDWATSDEEVLTDRLFQLLGRPAEPEESLRARQLLARVLDSPGGMKIQTIHGFCQSVLSRFPLEAGVAPHFRLIEEQGAGERLAAARDRVLADAGRDAALADALARITPLVGEGDFASLLGSLVSERGRLHELLAHFKGPEALADAVARQLGVPADATPEACLASACAEASFEGAALRRAVVVLESGTKQDQNRAALLRPWLAAEGSERQELWQSYLSLFFKSDGEKRDAYLTKKLCTAHPETEDALQKEAHRLERVRETHRALTLACGTRALLRLGAAVLEAYERGKREHALLDYDDLILRTRDLLRRAAITPWVLYKLDGGLDHLLIDEAQDTNPEQWEVVRLLTEEFFAGEGAAEARMAGPARSLFAVGDAKQSIYRFQRADPQQFTHMQGYFAGRARDAERRWDPVDLIHSFRSSAAVLRLVDSVFQEGPAQRGLHFRQPWLAHDPVRVGQGGRVELWPAPSPEKEEEEDPWVAVPGRRGQAEPLTRLARLIATRIATWVNSPDARPGDEAWLDSRGRPMRAGDILVLVRRRNACVVELIRELKQRNVPVAGSDRMILMEQLAVMDLVALGRSLLLPEDDLTLATVLKGPLIGFSEEQLFDLAWNRPGNLWAALQARAADDEACRQALDFLQGLSSQARTRPPFELYAELLAQGGRTRLLRRLGPDAADPIEEFLNLARSYERDSTASLEGFLHWLESSPRQIKRDMEAGGEEVRIMTVHGAKGLQAPVVFLPDTLQLPNDRTRLLWLAPQHDEPAPLPLWAPRQELEVRAAATARRAEREAMAEEQHRLLYVALTRAEDRLYVCGWHTSKSAPQGNWYELVEQACASGLAEQITFDFTEDLPEGEGWSGEGWRLEAPQTAGPDMPGDKVEAVAAPALPAWVRQQPLPERAPSRPLAPSRPAQSDPAPRSPLQGSKDGTFRRGILIHRLLQSLPDLPVGQRAAAGRRWLSQTQHGLADDTAESLLAEVLAVLDTPDFAALFGPGSRAEVPIAGLVQTPEGPLALSGQLDRLYVDREQVLVVDFKTNRPPPQTAAQVAPAYLRQMAAYRALLRDIYPGRQLHCALLWTDGPRLMPLDSAVLDAMLP</sequence>
<dbReference type="EMBL" id="JARHUD010000006">
    <property type="protein sequence ID" value="MDF2096475.1"/>
    <property type="molecule type" value="Genomic_DNA"/>
</dbReference>
<dbReference type="InterPro" id="IPR011604">
    <property type="entry name" value="PDDEXK-like_dom_sf"/>
</dbReference>
<feature type="compositionally biased region" description="Low complexity" evidence="16">
    <location>
        <begin position="978"/>
        <end position="994"/>
    </location>
</feature>
<keyword evidence="20" id="KW-1185">Reference proteome</keyword>
<keyword evidence="10" id="KW-0413">Isomerase</keyword>
<gene>
    <name evidence="19" type="primary">addA</name>
    <name evidence="19" type="ORF">P2G67_10850</name>
</gene>
<keyword evidence="2 15" id="KW-0547">Nucleotide-binding</keyword>
<evidence type="ECO:0000259" key="18">
    <source>
        <dbReference type="PROSITE" id="PS51217"/>
    </source>
</evidence>
<comment type="catalytic activity">
    <reaction evidence="11">
        <text>Couples ATP hydrolysis with the unwinding of duplex DNA by translocating in the 3'-5' direction.</text>
        <dbReference type="EC" id="5.6.2.4"/>
    </reaction>
</comment>
<comment type="caution">
    <text evidence="19">The sequence shown here is derived from an EMBL/GenBank/DDBJ whole genome shotgun (WGS) entry which is preliminary data.</text>
</comment>
<organism evidence="19 20">
    <name type="scientific">Aquibaculum arenosum</name>
    <dbReference type="NCBI Taxonomy" id="3032591"/>
    <lineage>
        <taxon>Bacteria</taxon>
        <taxon>Pseudomonadati</taxon>
        <taxon>Pseudomonadota</taxon>
        <taxon>Alphaproteobacteria</taxon>
        <taxon>Rhodospirillales</taxon>
        <taxon>Rhodovibrionaceae</taxon>
        <taxon>Aquibaculum</taxon>
    </lineage>
</organism>
<evidence type="ECO:0000256" key="4">
    <source>
        <dbReference type="ARBA" id="ARBA00022801"/>
    </source>
</evidence>
<dbReference type="Gene3D" id="3.90.320.10">
    <property type="match status" value="1"/>
</dbReference>
<dbReference type="InterPro" id="IPR014151">
    <property type="entry name" value="DNA_helicase_AddA"/>
</dbReference>
<reference evidence="19 20" key="1">
    <citation type="submission" date="2023-03" db="EMBL/GenBank/DDBJ databases">
        <title>Fodinicurvata sp. CAU 1616 isolated from sea sendiment.</title>
        <authorList>
            <person name="Kim W."/>
        </authorList>
    </citation>
    <scope>NUCLEOTIDE SEQUENCE [LARGE SCALE GENOMIC DNA]</scope>
    <source>
        <strain evidence="19 20">CAU 1616</strain>
    </source>
</reference>
<dbReference type="Pfam" id="PF12705">
    <property type="entry name" value="PDDEXK_1"/>
    <property type="match status" value="1"/>
</dbReference>
<keyword evidence="1" id="KW-0540">Nuclease</keyword>
<protein>
    <recommendedName>
        <fullName evidence="12">DNA 3'-5' helicase</fullName>
        <ecNumber evidence="12">5.6.2.4</ecNumber>
    </recommendedName>
    <alternativeName>
        <fullName evidence="13">DNA 3'-5' helicase II</fullName>
    </alternativeName>
</protein>
<dbReference type="InterPro" id="IPR011335">
    <property type="entry name" value="Restrct_endonuc-II-like"/>
</dbReference>
<evidence type="ECO:0000256" key="9">
    <source>
        <dbReference type="ARBA" id="ARBA00023204"/>
    </source>
</evidence>